<evidence type="ECO:0000256" key="1">
    <source>
        <dbReference type="SAM" id="MobiDB-lite"/>
    </source>
</evidence>
<dbReference type="AlphaFoldDB" id="A0A7W7RD86"/>
<evidence type="ECO:0000313" key="3">
    <source>
        <dbReference type="Proteomes" id="UP000523007"/>
    </source>
</evidence>
<sequence length="53" mass="5361">MATLGERPEQAGIAASLGSVADSYGNTPQSSSITPAPWATRTRGERSLTSAPG</sequence>
<reference evidence="2 3" key="1">
    <citation type="submission" date="2020-08" db="EMBL/GenBank/DDBJ databases">
        <title>Sequencing the genomes of 1000 actinobacteria strains.</title>
        <authorList>
            <person name="Klenk H.-P."/>
        </authorList>
    </citation>
    <scope>NUCLEOTIDE SEQUENCE [LARGE SCALE GENOMIC DNA]</scope>
    <source>
        <strain evidence="2 3">DSM 102030</strain>
    </source>
</reference>
<feature type="compositionally biased region" description="Polar residues" evidence="1">
    <location>
        <begin position="24"/>
        <end position="34"/>
    </location>
</feature>
<organism evidence="2 3">
    <name type="scientific">Lipingzhangella halophila</name>
    <dbReference type="NCBI Taxonomy" id="1783352"/>
    <lineage>
        <taxon>Bacteria</taxon>
        <taxon>Bacillati</taxon>
        <taxon>Actinomycetota</taxon>
        <taxon>Actinomycetes</taxon>
        <taxon>Streptosporangiales</taxon>
        <taxon>Nocardiopsidaceae</taxon>
        <taxon>Lipingzhangella</taxon>
    </lineage>
</organism>
<keyword evidence="3" id="KW-1185">Reference proteome</keyword>
<accession>A0A7W7RD86</accession>
<dbReference type="EMBL" id="JACHJT010000001">
    <property type="protein sequence ID" value="MBB4929246.1"/>
    <property type="molecule type" value="Genomic_DNA"/>
</dbReference>
<proteinExistence type="predicted"/>
<feature type="region of interest" description="Disordered" evidence="1">
    <location>
        <begin position="1"/>
        <end position="53"/>
    </location>
</feature>
<protein>
    <submittedName>
        <fullName evidence="2">Uncharacterized protein</fullName>
    </submittedName>
</protein>
<dbReference type="Proteomes" id="UP000523007">
    <property type="component" value="Unassembled WGS sequence"/>
</dbReference>
<comment type="caution">
    <text evidence="2">The sequence shown here is derived from an EMBL/GenBank/DDBJ whole genome shotgun (WGS) entry which is preliminary data.</text>
</comment>
<evidence type="ECO:0000313" key="2">
    <source>
        <dbReference type="EMBL" id="MBB4929246.1"/>
    </source>
</evidence>
<gene>
    <name evidence="2" type="ORF">F4561_000066</name>
</gene>
<name>A0A7W7RD86_9ACTN</name>